<accession>A0A380HKG4</accession>
<evidence type="ECO:0000313" key="1">
    <source>
        <dbReference type="EMBL" id="SUM81829.1"/>
    </source>
</evidence>
<dbReference type="Proteomes" id="UP000254707">
    <property type="component" value="Unassembled WGS sequence"/>
</dbReference>
<organism evidence="1 2">
    <name type="scientific">Staphylococcus saprophyticus</name>
    <dbReference type="NCBI Taxonomy" id="29385"/>
    <lineage>
        <taxon>Bacteria</taxon>
        <taxon>Bacillati</taxon>
        <taxon>Bacillota</taxon>
        <taxon>Bacilli</taxon>
        <taxon>Bacillales</taxon>
        <taxon>Staphylococcaceae</taxon>
        <taxon>Staphylococcus</taxon>
    </lineage>
</organism>
<reference evidence="1 2" key="1">
    <citation type="submission" date="2018-06" db="EMBL/GenBank/DDBJ databases">
        <authorList>
            <consortium name="Pathogen Informatics"/>
            <person name="Doyle S."/>
        </authorList>
    </citation>
    <scope>NUCLEOTIDE SEQUENCE [LARGE SCALE GENOMIC DNA]</scope>
    <source>
        <strain evidence="1 2">NCTC7688</strain>
    </source>
</reference>
<dbReference type="AlphaFoldDB" id="A0A380HKG4"/>
<name>A0A380HKG4_STASA</name>
<dbReference type="EMBL" id="UHED01000001">
    <property type="protein sequence ID" value="SUM81829.1"/>
    <property type="molecule type" value="Genomic_DNA"/>
</dbReference>
<gene>
    <name evidence="1" type="ORF">NCTC7688_00323</name>
</gene>
<proteinExistence type="predicted"/>
<sequence>MIRREKCYFSKYKKALYKLHEKQYNKIKLLLNNSIKFRIKIFIDTKRFVSNLNLLVIEMAPFFELLSNDSHQSYFDVFKKMGSEYDGYDMMTHDLFCN</sequence>
<protein>
    <submittedName>
        <fullName evidence="1">Uncharacterized protein</fullName>
    </submittedName>
</protein>
<evidence type="ECO:0000313" key="2">
    <source>
        <dbReference type="Proteomes" id="UP000254707"/>
    </source>
</evidence>